<keyword evidence="2" id="KW-1185">Reference proteome</keyword>
<gene>
    <name evidence="1" type="ORF">GGR31_002281</name>
</gene>
<protein>
    <recommendedName>
        <fullName evidence="3">Lipocalin-like domain-containing protein</fullName>
    </recommendedName>
</protein>
<evidence type="ECO:0000313" key="1">
    <source>
        <dbReference type="EMBL" id="MDR6301611.1"/>
    </source>
</evidence>
<name>A0ABU1K8H6_9FLAO</name>
<dbReference type="EMBL" id="JAVDQA010000007">
    <property type="protein sequence ID" value="MDR6301611.1"/>
    <property type="molecule type" value="Genomic_DNA"/>
</dbReference>
<reference evidence="1 2" key="1">
    <citation type="submission" date="2023-07" db="EMBL/GenBank/DDBJ databases">
        <title>Genomic Encyclopedia of Type Strains, Phase IV (KMG-IV): sequencing the most valuable type-strain genomes for metagenomic binning, comparative biology and taxonomic classification.</title>
        <authorList>
            <person name="Goeker M."/>
        </authorList>
    </citation>
    <scope>NUCLEOTIDE SEQUENCE [LARGE SCALE GENOMIC DNA]</scope>
    <source>
        <strain evidence="1 2">DSM 102814</strain>
    </source>
</reference>
<dbReference type="Proteomes" id="UP001257659">
    <property type="component" value="Unassembled WGS sequence"/>
</dbReference>
<proteinExistence type="predicted"/>
<accession>A0ABU1K8H6</accession>
<comment type="caution">
    <text evidence="1">The sequence shown here is derived from an EMBL/GenBank/DDBJ whole genome shotgun (WGS) entry which is preliminary data.</text>
</comment>
<dbReference type="RefSeq" id="WP_309729184.1">
    <property type="nucleotide sequence ID" value="NZ_JAVDQA010000007.1"/>
</dbReference>
<organism evidence="1 2">
    <name type="scientific">Mesonia maritima</name>
    <dbReference type="NCBI Taxonomy" id="1793873"/>
    <lineage>
        <taxon>Bacteria</taxon>
        <taxon>Pseudomonadati</taxon>
        <taxon>Bacteroidota</taxon>
        <taxon>Flavobacteriia</taxon>
        <taxon>Flavobacteriales</taxon>
        <taxon>Flavobacteriaceae</taxon>
        <taxon>Mesonia</taxon>
    </lineage>
</organism>
<evidence type="ECO:0008006" key="3">
    <source>
        <dbReference type="Google" id="ProtNLM"/>
    </source>
</evidence>
<evidence type="ECO:0000313" key="2">
    <source>
        <dbReference type="Proteomes" id="UP001257659"/>
    </source>
</evidence>
<dbReference type="PROSITE" id="PS51257">
    <property type="entry name" value="PROKAR_LIPOPROTEIN"/>
    <property type="match status" value="1"/>
</dbReference>
<sequence length="159" mass="18105">MKKILFLCFTVVLISACGTTKIERQAERTFKGNWTLNSITYPNSNGFVDVTLFDHAKANCFRNSDWNFVSNNNQGQYNLTGADCPSGTQNFTWAVQEVNAETGLYDFTLKPVDEGENARKLRTGYRLSLKSLTENNMVWEQTVSFEGNPFIIRMSFTKK</sequence>